<dbReference type="GeneID" id="20351842"/>
<dbReference type="AlphaFoldDB" id="J3PD11"/>
<evidence type="ECO:0000313" key="1">
    <source>
        <dbReference type="EMBL" id="EJT70356.1"/>
    </source>
</evidence>
<reference evidence="3" key="1">
    <citation type="submission" date="2010-07" db="EMBL/GenBank/DDBJ databases">
        <title>The genome sequence of Gaeumannomyces graminis var. tritici strain R3-111a-1.</title>
        <authorList>
            <consortium name="The Broad Institute Genome Sequencing Platform"/>
            <person name="Ma L.-J."/>
            <person name="Dead R."/>
            <person name="Young S."/>
            <person name="Zeng Q."/>
            <person name="Koehrsen M."/>
            <person name="Alvarado L."/>
            <person name="Berlin A."/>
            <person name="Chapman S.B."/>
            <person name="Chen Z."/>
            <person name="Freedman E."/>
            <person name="Gellesch M."/>
            <person name="Goldberg J."/>
            <person name="Griggs A."/>
            <person name="Gujja S."/>
            <person name="Heilman E.R."/>
            <person name="Heiman D."/>
            <person name="Hepburn T."/>
            <person name="Howarth C."/>
            <person name="Jen D."/>
            <person name="Larson L."/>
            <person name="Mehta T."/>
            <person name="Neiman D."/>
            <person name="Pearson M."/>
            <person name="Roberts A."/>
            <person name="Saif S."/>
            <person name="Shea T."/>
            <person name="Shenoy N."/>
            <person name="Sisk P."/>
            <person name="Stolte C."/>
            <person name="Sykes S."/>
            <person name="Walk T."/>
            <person name="White J."/>
            <person name="Yandava C."/>
            <person name="Haas B."/>
            <person name="Nusbaum C."/>
            <person name="Birren B."/>
        </authorList>
    </citation>
    <scope>NUCLEOTIDE SEQUENCE [LARGE SCALE GENOMIC DNA]</scope>
    <source>
        <strain evidence="3">R3-111a-1</strain>
    </source>
</reference>
<reference evidence="2" key="5">
    <citation type="submission" date="2018-04" db="UniProtKB">
        <authorList>
            <consortium name="EnsemblFungi"/>
        </authorList>
    </citation>
    <scope>IDENTIFICATION</scope>
    <source>
        <strain evidence="2">R3-111a-1</strain>
    </source>
</reference>
<evidence type="ECO:0000313" key="3">
    <source>
        <dbReference type="Proteomes" id="UP000006039"/>
    </source>
</evidence>
<keyword evidence="3" id="KW-1185">Reference proteome</keyword>
<reference evidence="2" key="4">
    <citation type="journal article" date="2015" name="G3 (Bethesda)">
        <title>Genome sequences of three phytopathogenic species of the Magnaporthaceae family of fungi.</title>
        <authorList>
            <person name="Okagaki L.H."/>
            <person name="Nunes C.C."/>
            <person name="Sailsbery J."/>
            <person name="Clay B."/>
            <person name="Brown D."/>
            <person name="John T."/>
            <person name="Oh Y."/>
            <person name="Young N."/>
            <person name="Fitzgerald M."/>
            <person name="Haas B.J."/>
            <person name="Zeng Q."/>
            <person name="Young S."/>
            <person name="Adiconis X."/>
            <person name="Fan L."/>
            <person name="Levin J.Z."/>
            <person name="Mitchell T.K."/>
            <person name="Okubara P.A."/>
            <person name="Farman M.L."/>
            <person name="Kohn L.M."/>
            <person name="Birren B."/>
            <person name="Ma L.-J."/>
            <person name="Dean R.A."/>
        </authorList>
    </citation>
    <scope>NUCLEOTIDE SEQUENCE</scope>
    <source>
        <strain evidence="2">R3-111a-1</strain>
    </source>
</reference>
<name>J3PD11_GAET3</name>
<proteinExistence type="predicted"/>
<evidence type="ECO:0000313" key="2">
    <source>
        <dbReference type="EnsemblFungi" id="EJT70356"/>
    </source>
</evidence>
<reference evidence="1" key="2">
    <citation type="submission" date="2010-07" db="EMBL/GenBank/DDBJ databases">
        <authorList>
            <consortium name="The Broad Institute Genome Sequencing Platform"/>
            <consortium name="Broad Institute Genome Sequencing Center for Infectious Disease"/>
            <person name="Ma L.-J."/>
            <person name="Dead R."/>
            <person name="Young S."/>
            <person name="Zeng Q."/>
            <person name="Koehrsen M."/>
            <person name="Alvarado L."/>
            <person name="Berlin A."/>
            <person name="Chapman S.B."/>
            <person name="Chen Z."/>
            <person name="Freedman E."/>
            <person name="Gellesch M."/>
            <person name="Goldberg J."/>
            <person name="Griggs A."/>
            <person name="Gujja S."/>
            <person name="Heilman E.R."/>
            <person name="Heiman D."/>
            <person name="Hepburn T."/>
            <person name="Howarth C."/>
            <person name="Jen D."/>
            <person name="Larson L."/>
            <person name="Mehta T."/>
            <person name="Neiman D."/>
            <person name="Pearson M."/>
            <person name="Roberts A."/>
            <person name="Saif S."/>
            <person name="Shea T."/>
            <person name="Shenoy N."/>
            <person name="Sisk P."/>
            <person name="Stolte C."/>
            <person name="Sykes S."/>
            <person name="Walk T."/>
            <person name="White J."/>
            <person name="Yandava C."/>
            <person name="Haas B."/>
            <person name="Nusbaum C."/>
            <person name="Birren B."/>
        </authorList>
    </citation>
    <scope>NUCLEOTIDE SEQUENCE</scope>
    <source>
        <strain evidence="1">R3-111a-1</strain>
    </source>
</reference>
<dbReference type="Proteomes" id="UP000006039">
    <property type="component" value="Unassembled WGS sequence"/>
</dbReference>
<reference evidence="1" key="3">
    <citation type="submission" date="2010-09" db="EMBL/GenBank/DDBJ databases">
        <title>Annotation of Gaeumannomyces graminis var. tritici R3-111a-1.</title>
        <authorList>
            <consortium name="The Broad Institute Genome Sequencing Platform"/>
            <person name="Ma L.-J."/>
            <person name="Dead R."/>
            <person name="Young S.K."/>
            <person name="Zeng Q."/>
            <person name="Gargeya S."/>
            <person name="Fitzgerald M."/>
            <person name="Haas B."/>
            <person name="Abouelleil A."/>
            <person name="Alvarado L."/>
            <person name="Arachchi H.M."/>
            <person name="Berlin A."/>
            <person name="Brown A."/>
            <person name="Chapman S.B."/>
            <person name="Chen Z."/>
            <person name="Dunbar C."/>
            <person name="Freedman E."/>
            <person name="Gearin G."/>
            <person name="Gellesch M."/>
            <person name="Goldberg J."/>
            <person name="Griggs A."/>
            <person name="Gujja S."/>
            <person name="Heiman D."/>
            <person name="Howarth C."/>
            <person name="Larson L."/>
            <person name="Lui A."/>
            <person name="MacDonald P.J.P."/>
            <person name="Mehta T."/>
            <person name="Montmayeur A."/>
            <person name="Murphy C."/>
            <person name="Neiman D."/>
            <person name="Pearson M."/>
            <person name="Priest M."/>
            <person name="Roberts A."/>
            <person name="Saif S."/>
            <person name="Shea T."/>
            <person name="Shenoy N."/>
            <person name="Sisk P."/>
            <person name="Stolte C."/>
            <person name="Sykes S."/>
            <person name="Yandava C."/>
            <person name="Wortman J."/>
            <person name="Nusbaum C."/>
            <person name="Birren B."/>
        </authorList>
    </citation>
    <scope>NUCLEOTIDE SEQUENCE</scope>
    <source>
        <strain evidence="1">R3-111a-1</strain>
    </source>
</reference>
<protein>
    <submittedName>
        <fullName evidence="1 2">Uncharacterized protein</fullName>
    </submittedName>
</protein>
<gene>
    <name evidence="2" type="primary">20351842</name>
    <name evidence="1" type="ORF">GGTG_11384</name>
</gene>
<dbReference type="RefSeq" id="XP_009227534.1">
    <property type="nucleotide sequence ID" value="XM_009229270.1"/>
</dbReference>
<accession>J3PD11</accession>
<dbReference type="EMBL" id="GL385401">
    <property type="protein sequence ID" value="EJT70356.1"/>
    <property type="molecule type" value="Genomic_DNA"/>
</dbReference>
<organism evidence="1">
    <name type="scientific">Gaeumannomyces tritici (strain R3-111a-1)</name>
    <name type="common">Wheat and barley take-all root rot fungus</name>
    <name type="synonym">Gaeumannomyces graminis var. tritici</name>
    <dbReference type="NCBI Taxonomy" id="644352"/>
    <lineage>
        <taxon>Eukaryota</taxon>
        <taxon>Fungi</taxon>
        <taxon>Dikarya</taxon>
        <taxon>Ascomycota</taxon>
        <taxon>Pezizomycotina</taxon>
        <taxon>Sordariomycetes</taxon>
        <taxon>Sordariomycetidae</taxon>
        <taxon>Magnaporthales</taxon>
        <taxon>Magnaporthaceae</taxon>
        <taxon>Gaeumannomyces</taxon>
    </lineage>
</organism>
<sequence>MNWQGPRRMYKPALFFVPLMPVDLASPVPDSPLRHSRALAGWWGWAFPPGPPLPPPLV</sequence>
<dbReference type="EnsemblFungi" id="EJT70356">
    <property type="protein sequence ID" value="EJT70356"/>
    <property type="gene ID" value="GGTG_11384"/>
</dbReference>
<dbReference type="VEuPathDB" id="FungiDB:GGTG_11384"/>
<dbReference type="HOGENOM" id="CLU_2979219_0_0_1"/>